<dbReference type="RefSeq" id="WP_092682772.1">
    <property type="nucleotide sequence ID" value="NZ_FNMZ01000004.1"/>
</dbReference>
<dbReference type="Proteomes" id="UP000199118">
    <property type="component" value="Unassembled WGS sequence"/>
</dbReference>
<keyword evidence="3" id="KW-1185">Reference proteome</keyword>
<proteinExistence type="predicted"/>
<evidence type="ECO:0000313" key="2">
    <source>
        <dbReference type="EMBL" id="SDX34777.1"/>
    </source>
</evidence>
<feature type="chain" id="PRO_5011713667" description="DUF2092 domain-containing protein" evidence="1">
    <location>
        <begin position="27"/>
        <end position="280"/>
    </location>
</feature>
<dbReference type="Pfam" id="PF09865">
    <property type="entry name" value="DUF2092"/>
    <property type="match status" value="1"/>
</dbReference>
<reference evidence="2 3" key="1">
    <citation type="submission" date="2016-10" db="EMBL/GenBank/DDBJ databases">
        <authorList>
            <person name="de Groot N.N."/>
        </authorList>
    </citation>
    <scope>NUCLEOTIDE SEQUENCE [LARGE SCALE GENOMIC DNA]</scope>
    <source>
        <strain evidence="2 3">DSM 17890</strain>
    </source>
</reference>
<accession>A0A1H3AYL4</accession>
<evidence type="ECO:0008006" key="4">
    <source>
        <dbReference type="Google" id="ProtNLM"/>
    </source>
</evidence>
<protein>
    <recommendedName>
        <fullName evidence="4">DUF2092 domain-containing protein</fullName>
    </recommendedName>
</protein>
<name>A0A1H3AYL4_9RHOB</name>
<gene>
    <name evidence="2" type="ORF">SAMN05444336_104371</name>
</gene>
<dbReference type="OrthoDB" id="116979at2"/>
<dbReference type="EMBL" id="FNMZ01000004">
    <property type="protein sequence ID" value="SDX34777.1"/>
    <property type="molecule type" value="Genomic_DNA"/>
</dbReference>
<feature type="signal peptide" evidence="1">
    <location>
        <begin position="1"/>
        <end position="26"/>
    </location>
</feature>
<organism evidence="2 3">
    <name type="scientific">Albimonas donghaensis</name>
    <dbReference type="NCBI Taxonomy" id="356660"/>
    <lineage>
        <taxon>Bacteria</taxon>
        <taxon>Pseudomonadati</taxon>
        <taxon>Pseudomonadota</taxon>
        <taxon>Alphaproteobacteria</taxon>
        <taxon>Rhodobacterales</taxon>
        <taxon>Paracoccaceae</taxon>
        <taxon>Albimonas</taxon>
    </lineage>
</organism>
<sequence>MTRPTTPATWLGVLAAAALLGGGALAQTSETPAHAAGEAAETEIADEAPDALDPIALEVLKTATDYLAAQRTLSVDWFVSRDRVIDGREKLTEFTSGGIILDREAGFVAHSENGPEGRNFYYDREAVFIQDIEANAYVTAAFEGELEALVARIKDEYDVVLPIWSVLSRDTAAEFIDAADKAAYVGRTRVAGRDAHHLAFSNYDYDWQVWVADDADRPEILMIVGTDPYTQGWPQYRAYLTNWDFAPEIDPTEFTYVPEADAERMAWPKIADIPAHSGTE</sequence>
<dbReference type="InterPro" id="IPR019207">
    <property type="entry name" value="DUF2092"/>
</dbReference>
<keyword evidence="1" id="KW-0732">Signal</keyword>
<dbReference type="AlphaFoldDB" id="A0A1H3AYL4"/>
<dbReference type="STRING" id="356660.SAMN05444336_104371"/>
<evidence type="ECO:0000313" key="3">
    <source>
        <dbReference type="Proteomes" id="UP000199118"/>
    </source>
</evidence>
<evidence type="ECO:0000256" key="1">
    <source>
        <dbReference type="SAM" id="SignalP"/>
    </source>
</evidence>